<proteinExistence type="predicted"/>
<dbReference type="Proteomes" id="UP000233551">
    <property type="component" value="Unassembled WGS sequence"/>
</dbReference>
<dbReference type="AlphaFoldDB" id="A0A2I0K4I2"/>
<feature type="region of interest" description="Disordered" evidence="1">
    <location>
        <begin position="1"/>
        <end position="26"/>
    </location>
</feature>
<dbReference type="EMBL" id="PGOL01000888">
    <property type="protein sequence ID" value="PKI63459.1"/>
    <property type="molecule type" value="Genomic_DNA"/>
</dbReference>
<keyword evidence="3" id="KW-1185">Reference proteome</keyword>
<evidence type="ECO:0000313" key="2">
    <source>
        <dbReference type="EMBL" id="PKI63459.1"/>
    </source>
</evidence>
<accession>A0A2I0K4I2</accession>
<organism evidence="2 3">
    <name type="scientific">Punica granatum</name>
    <name type="common">Pomegranate</name>
    <dbReference type="NCBI Taxonomy" id="22663"/>
    <lineage>
        <taxon>Eukaryota</taxon>
        <taxon>Viridiplantae</taxon>
        <taxon>Streptophyta</taxon>
        <taxon>Embryophyta</taxon>
        <taxon>Tracheophyta</taxon>
        <taxon>Spermatophyta</taxon>
        <taxon>Magnoliopsida</taxon>
        <taxon>eudicotyledons</taxon>
        <taxon>Gunneridae</taxon>
        <taxon>Pentapetalae</taxon>
        <taxon>rosids</taxon>
        <taxon>malvids</taxon>
        <taxon>Myrtales</taxon>
        <taxon>Lythraceae</taxon>
        <taxon>Punica</taxon>
    </lineage>
</organism>
<gene>
    <name evidence="2" type="ORF">CRG98_016126</name>
</gene>
<comment type="caution">
    <text evidence="2">The sequence shown here is derived from an EMBL/GenBank/DDBJ whole genome shotgun (WGS) entry which is preliminary data.</text>
</comment>
<name>A0A2I0K4I2_PUNGR</name>
<sequence>MKKEKKKIVLTDGDMGSSREGTLEVDTESAGLTLELRRRTLVLPELSLAPEPKFIEPRARKPRDWVRDSSSILAMGLVALGMSPGVQTFHEPLELDLAREGQIMPHRC</sequence>
<reference evidence="2 3" key="1">
    <citation type="submission" date="2017-11" db="EMBL/GenBank/DDBJ databases">
        <title>De-novo sequencing of pomegranate (Punica granatum L.) genome.</title>
        <authorList>
            <person name="Akparov Z."/>
            <person name="Amiraslanov A."/>
            <person name="Hajiyeva S."/>
            <person name="Abbasov M."/>
            <person name="Kaur K."/>
            <person name="Hamwieh A."/>
            <person name="Solovyev V."/>
            <person name="Salamov A."/>
            <person name="Braich B."/>
            <person name="Kosarev P."/>
            <person name="Mahmoud A."/>
            <person name="Hajiyev E."/>
            <person name="Babayeva S."/>
            <person name="Izzatullayeva V."/>
            <person name="Mammadov A."/>
            <person name="Mammadov A."/>
            <person name="Sharifova S."/>
            <person name="Ojaghi J."/>
            <person name="Eynullazada K."/>
            <person name="Bayramov B."/>
            <person name="Abdulazimova A."/>
            <person name="Shahmuradov I."/>
        </authorList>
    </citation>
    <scope>NUCLEOTIDE SEQUENCE [LARGE SCALE GENOMIC DNA]</scope>
    <source>
        <strain evidence="3">cv. AG2017</strain>
        <tissue evidence="2">Leaf</tissue>
    </source>
</reference>
<protein>
    <submittedName>
        <fullName evidence="2">Uncharacterized protein</fullName>
    </submittedName>
</protein>
<evidence type="ECO:0000256" key="1">
    <source>
        <dbReference type="SAM" id="MobiDB-lite"/>
    </source>
</evidence>
<evidence type="ECO:0000313" key="3">
    <source>
        <dbReference type="Proteomes" id="UP000233551"/>
    </source>
</evidence>